<evidence type="ECO:0000313" key="1">
    <source>
        <dbReference type="EMBL" id="PIR07093.1"/>
    </source>
</evidence>
<proteinExistence type="predicted"/>
<organism evidence="1 2">
    <name type="scientific">Candidatus Komeilibacteria bacterium CG11_big_fil_rev_8_21_14_0_20_36_20</name>
    <dbReference type="NCBI Taxonomy" id="1974477"/>
    <lineage>
        <taxon>Bacteria</taxon>
        <taxon>Candidatus Komeiliibacteriota</taxon>
    </lineage>
</organism>
<name>A0A2H0NDW6_9BACT</name>
<dbReference type="AlphaFoldDB" id="A0A2H0NDW6"/>
<sequence>MSWQSIKDLANQRLNKKGVYQQAHDFLVVEKANQLIIEFWGEEVRNKVQALYFRNQMLTFAVLEDDWLEKLKNNQTDFINRLNGSLEVKVVESLRFLI</sequence>
<evidence type="ECO:0000313" key="2">
    <source>
        <dbReference type="Proteomes" id="UP000230564"/>
    </source>
</evidence>
<dbReference type="Proteomes" id="UP000230564">
    <property type="component" value="Unassembled WGS sequence"/>
</dbReference>
<accession>A0A2H0NDW6</accession>
<protein>
    <recommendedName>
        <fullName evidence="3">DUF721 domain-containing protein</fullName>
    </recommendedName>
</protein>
<comment type="caution">
    <text evidence="1">The sequence shown here is derived from an EMBL/GenBank/DDBJ whole genome shotgun (WGS) entry which is preliminary data.</text>
</comment>
<gene>
    <name evidence="1" type="ORF">COV55_01540</name>
</gene>
<dbReference type="EMBL" id="PCWQ01000007">
    <property type="protein sequence ID" value="PIR07093.1"/>
    <property type="molecule type" value="Genomic_DNA"/>
</dbReference>
<evidence type="ECO:0008006" key="3">
    <source>
        <dbReference type="Google" id="ProtNLM"/>
    </source>
</evidence>
<reference evidence="1 2" key="1">
    <citation type="submission" date="2017-09" db="EMBL/GenBank/DDBJ databases">
        <title>Depth-based differentiation of microbial function through sediment-hosted aquifers and enrichment of novel symbionts in the deep terrestrial subsurface.</title>
        <authorList>
            <person name="Probst A.J."/>
            <person name="Ladd B."/>
            <person name="Jarett J.K."/>
            <person name="Geller-Mcgrath D.E."/>
            <person name="Sieber C.M."/>
            <person name="Emerson J.B."/>
            <person name="Anantharaman K."/>
            <person name="Thomas B.C."/>
            <person name="Malmstrom R."/>
            <person name="Stieglmeier M."/>
            <person name="Klingl A."/>
            <person name="Woyke T."/>
            <person name="Ryan C.M."/>
            <person name="Banfield J.F."/>
        </authorList>
    </citation>
    <scope>NUCLEOTIDE SEQUENCE [LARGE SCALE GENOMIC DNA]</scope>
    <source>
        <strain evidence="1">CG11_big_fil_rev_8_21_14_0_20_36_20</strain>
    </source>
</reference>
<dbReference type="PROSITE" id="PS00414">
    <property type="entry name" value="PROFILIN"/>
    <property type="match status" value="1"/>
</dbReference>
<dbReference type="InterPro" id="IPR027310">
    <property type="entry name" value="Profilin_CS"/>
</dbReference>
<dbReference type="GO" id="GO:0003779">
    <property type="term" value="F:actin binding"/>
    <property type="evidence" value="ECO:0007669"/>
    <property type="project" value="InterPro"/>
</dbReference>